<evidence type="ECO:0000256" key="7">
    <source>
        <dbReference type="ARBA" id="ARBA00023165"/>
    </source>
</evidence>
<evidence type="ECO:0000256" key="3">
    <source>
        <dbReference type="ARBA" id="ARBA00022717"/>
    </source>
</evidence>
<dbReference type="GO" id="GO:0098994">
    <property type="term" value="P:symbiont entry into host cell via disruption of host cell envelope"/>
    <property type="evidence" value="ECO:0007669"/>
    <property type="project" value="UniProtKB-KW"/>
</dbReference>
<evidence type="ECO:0000256" key="5">
    <source>
        <dbReference type="ARBA" id="ARBA00022804"/>
    </source>
</evidence>
<keyword evidence="5" id="KW-1161">Viral attachment to host cell</keyword>
<dbReference type="GeneID" id="98576560"/>
<keyword evidence="12" id="KW-1185">Reference proteome</keyword>
<evidence type="ECO:0000256" key="8">
    <source>
        <dbReference type="ARBA" id="ARBA00023296"/>
    </source>
</evidence>
<evidence type="ECO:0000256" key="10">
    <source>
        <dbReference type="ARBA" id="ARBA00035731"/>
    </source>
</evidence>
<keyword evidence="7" id="KW-1233">Viral attachment to host adhesion receptor</keyword>
<dbReference type="GO" id="GO:0098015">
    <property type="term" value="C:virus tail"/>
    <property type="evidence" value="ECO:0007669"/>
    <property type="project" value="UniProtKB-KW"/>
</dbReference>
<proteinExistence type="predicted"/>
<reference evidence="11 12" key="1">
    <citation type="submission" date="2023-03" db="EMBL/GenBank/DDBJ databases">
        <title>A hybrid and poly-polish workflow for the complete and accurate assembly of phage genomes: a case study of ten przondoviruses.</title>
        <authorList>
            <person name="Elek C.K.A."/>
            <person name="Adriaenssens E.M."/>
        </authorList>
    </citation>
    <scope>NUCLEOTIDE SEQUENCE [LARGE SCALE GENOMIC DNA]</scope>
</reference>
<dbReference type="Proteomes" id="UP001219244">
    <property type="component" value="Segment"/>
</dbReference>
<evidence type="ECO:0000256" key="1">
    <source>
        <dbReference type="ARBA" id="ARBA00004328"/>
    </source>
</evidence>
<keyword evidence="3" id="KW-1235">Degradation of host cell envelope components during virus entry</keyword>
<evidence type="ECO:0000256" key="9">
    <source>
        <dbReference type="ARBA" id="ARBA00035728"/>
    </source>
</evidence>
<dbReference type="GO" id="GO:0098996">
    <property type="term" value="P:symbiont entry into host cell via disruption of host cell glycocalyx"/>
    <property type="evidence" value="ECO:0007669"/>
    <property type="project" value="UniProtKB-KW"/>
</dbReference>
<keyword evidence="4" id="KW-1227">Viral tail protein</keyword>
<dbReference type="RefSeq" id="YP_011108794.1">
    <property type="nucleotide sequence ID" value="NC_092456.1"/>
</dbReference>
<evidence type="ECO:0000256" key="4">
    <source>
        <dbReference type="ARBA" id="ARBA00022732"/>
    </source>
</evidence>
<dbReference type="EMBL" id="OQ579029">
    <property type="protein sequence ID" value="WEU80486.1"/>
    <property type="molecule type" value="Genomic_DNA"/>
</dbReference>
<evidence type="ECO:0000313" key="11">
    <source>
        <dbReference type="EMBL" id="WEU80486.1"/>
    </source>
</evidence>
<dbReference type="InterPro" id="IPR011050">
    <property type="entry name" value="Pectin_lyase_fold/virulence"/>
</dbReference>
<accession>A0AAF0D847</accession>
<dbReference type="GO" id="GO:0098671">
    <property type="term" value="P:adhesion receptor-mediated virion attachment to host cell"/>
    <property type="evidence" value="ECO:0007669"/>
    <property type="project" value="UniProtKB-KW"/>
</dbReference>
<name>A0AAF0D847_9CAUD</name>
<protein>
    <recommendedName>
        <fullName evidence="9">Probable tail spike protein</fullName>
    </recommendedName>
</protein>
<evidence type="ECO:0000256" key="2">
    <source>
        <dbReference type="ARBA" id="ARBA00022581"/>
    </source>
</evidence>
<comment type="subcellular location">
    <subcellularLocation>
        <location evidence="1">Virion</location>
    </subcellularLocation>
</comment>
<sequence>MLNDFNQPRGSTLGLFTPNLPLKKRLDTLPNILDFDSDSLNDDSTRFQKAITAGVKSLYVPEPQFFGSNKPLKIANVDIGTNIHIYGNGSAGYRQVGGAITILEGASYGFKLAGVDSQTRNIGGRIDGLSFQGEFPTTVADAIRCQSASSFALVNLSFRNLSGSALDLRDFMESHIEHCYFNSVGSDTKNPINIGDFVGSAPWNVNNLHIENNTFGSCSGNIVNISDSANADLIWILNNKFEWDSTPVSPNVSNKAVVYIGRAERVNVSGNGFVYYYPAHNKYDALIRVSDKAAYGNLFSDNTAWGCTPTSGSDLTPAFYWDIAGGSSAGSNNKANTNLPTRCTSIHSQDIDEPLVRTTPGNRPNLQSIGAMSPGYLSAHSLGGANASNFFVPDTGATKYGTVLEAQTGGEVRRLFIPKDIVSQRACVRVQARVMPSPTADALVGLICDGSIVSTTIQGATQDYHTVAAGGGWQIVEWLIPASSYTAGQLIFTNRSDTVKFKLDGVRVSRADFVDVTIAWSPTPISARSVVNTTASITRVSSHVVGTSGLKTDGTLGGAVSSSYFNRGANTLVVQLAALTAATPSITQVTVRLFLN</sequence>
<evidence type="ECO:0000256" key="6">
    <source>
        <dbReference type="ARBA" id="ARBA00022844"/>
    </source>
</evidence>
<keyword evidence="6" id="KW-0946">Virion</keyword>
<organism evidence="11 12">
    <name type="scientific">Klebsiella phage Saitama</name>
    <dbReference type="NCBI Taxonomy" id="3018528"/>
    <lineage>
        <taxon>Viruses</taxon>
        <taxon>Duplodnaviria</taxon>
        <taxon>Heunggongvirae</taxon>
        <taxon>Uroviricota</taxon>
        <taxon>Caudoviricetes</taxon>
        <taxon>Autographivirales</taxon>
        <taxon>Autotranscriptaviridae</taxon>
        <taxon>Studiervirinae</taxon>
        <taxon>Przondovirus</taxon>
        <taxon>Przondovirus saitama</taxon>
    </lineage>
</organism>
<gene>
    <name evidence="11" type="ORF">CYQXPUPM_0044</name>
</gene>
<keyword evidence="10" id="KW-1238">Degradation of host capsule during virus entry</keyword>
<keyword evidence="2" id="KW-0945">Host-virus interaction</keyword>
<evidence type="ECO:0000313" key="12">
    <source>
        <dbReference type="Proteomes" id="UP001219244"/>
    </source>
</evidence>
<dbReference type="SUPFAM" id="SSF51126">
    <property type="entry name" value="Pectin lyase-like"/>
    <property type="match status" value="1"/>
</dbReference>
<keyword evidence="8" id="KW-1160">Virus entry into host cell</keyword>